<accession>A0ABW6IDP7</accession>
<keyword evidence="4" id="KW-0997">Cell inner membrane</keyword>
<keyword evidence="5 8" id="KW-0812">Transmembrane</keyword>
<gene>
    <name evidence="10" type="ORF">ACFVKH_08365</name>
</gene>
<feature type="domain" description="General secretion pathway GspH" evidence="9">
    <location>
        <begin position="55"/>
        <end position="162"/>
    </location>
</feature>
<dbReference type="InterPro" id="IPR022346">
    <property type="entry name" value="T2SS_GspH"/>
</dbReference>
<protein>
    <submittedName>
        <fullName evidence="10">Tfp pilus assembly protein FimT/FimU</fullName>
    </submittedName>
</protein>
<evidence type="ECO:0000256" key="1">
    <source>
        <dbReference type="ARBA" id="ARBA00004377"/>
    </source>
</evidence>
<evidence type="ECO:0000256" key="2">
    <source>
        <dbReference type="ARBA" id="ARBA00022475"/>
    </source>
</evidence>
<dbReference type="Pfam" id="PF12019">
    <property type="entry name" value="GspH"/>
    <property type="match status" value="1"/>
</dbReference>
<keyword evidence="3" id="KW-0488">Methylation</keyword>
<reference evidence="10 11" key="1">
    <citation type="submission" date="2024-10" db="EMBL/GenBank/DDBJ databases">
        <authorList>
            <person name="Ratan Roy A."/>
            <person name="Morales Sandoval P.H."/>
            <person name="De Los Santos Villalobos S."/>
            <person name="Chakraborty S."/>
            <person name="Mukherjee J."/>
        </authorList>
    </citation>
    <scope>NUCLEOTIDE SEQUENCE [LARGE SCALE GENOMIC DNA]</scope>
    <source>
        <strain evidence="10 11">S1</strain>
    </source>
</reference>
<dbReference type="PROSITE" id="PS00409">
    <property type="entry name" value="PROKAR_NTER_METHYL"/>
    <property type="match status" value="1"/>
</dbReference>
<feature type="transmembrane region" description="Helical" evidence="8">
    <location>
        <begin position="20"/>
        <end position="45"/>
    </location>
</feature>
<evidence type="ECO:0000256" key="8">
    <source>
        <dbReference type="SAM" id="Phobius"/>
    </source>
</evidence>
<dbReference type="Proteomes" id="UP001600165">
    <property type="component" value="Unassembled WGS sequence"/>
</dbReference>
<keyword evidence="7 8" id="KW-0472">Membrane</keyword>
<comment type="subcellular location">
    <subcellularLocation>
        <location evidence="1">Cell inner membrane</location>
        <topology evidence="1">Single-pass membrane protein</topology>
    </subcellularLocation>
</comment>
<name>A0ABW6IDP7_9CYAN</name>
<sequence length="184" mass="20699">MKYFCWPQTRLSRPQAGFTLLEIMLVISLMGTLMAIAAPGLLTLWQRHQITVGQRQVFNGLRQAQQQAIQTKESWRFSVRQVGDRVEWTTHPDTILPTEATDWQVLPVGLRLDSETNLRRKSNIPSTKFDYKGNVAALAFQGRVTLSSASGGATKRCVVVSTLLGAVRLANEQPYPDENGRYCY</sequence>
<dbReference type="Pfam" id="PF07963">
    <property type="entry name" value="N_methyl"/>
    <property type="match status" value="1"/>
</dbReference>
<evidence type="ECO:0000313" key="10">
    <source>
        <dbReference type="EMBL" id="MFE4106286.1"/>
    </source>
</evidence>
<evidence type="ECO:0000256" key="3">
    <source>
        <dbReference type="ARBA" id="ARBA00022481"/>
    </source>
</evidence>
<evidence type="ECO:0000313" key="11">
    <source>
        <dbReference type="Proteomes" id="UP001600165"/>
    </source>
</evidence>
<keyword evidence="2" id="KW-1003">Cell membrane</keyword>
<evidence type="ECO:0000256" key="6">
    <source>
        <dbReference type="ARBA" id="ARBA00022989"/>
    </source>
</evidence>
<comment type="caution">
    <text evidence="10">The sequence shown here is derived from an EMBL/GenBank/DDBJ whole genome shotgun (WGS) entry which is preliminary data.</text>
</comment>
<dbReference type="RefSeq" id="WP_377963898.1">
    <property type="nucleotide sequence ID" value="NZ_JBHZOL010000061.1"/>
</dbReference>
<evidence type="ECO:0000256" key="4">
    <source>
        <dbReference type="ARBA" id="ARBA00022519"/>
    </source>
</evidence>
<dbReference type="InterPro" id="IPR012902">
    <property type="entry name" value="N_methyl_site"/>
</dbReference>
<organism evidence="10 11">
    <name type="scientific">Almyronema epifaneia S1</name>
    <dbReference type="NCBI Taxonomy" id="2991925"/>
    <lineage>
        <taxon>Bacteria</taxon>
        <taxon>Bacillati</taxon>
        <taxon>Cyanobacteriota</taxon>
        <taxon>Cyanophyceae</taxon>
        <taxon>Nodosilineales</taxon>
        <taxon>Nodosilineaceae</taxon>
        <taxon>Almyronema</taxon>
        <taxon>Almyronema epifaneia</taxon>
    </lineage>
</organism>
<keyword evidence="6 8" id="KW-1133">Transmembrane helix</keyword>
<evidence type="ECO:0000259" key="9">
    <source>
        <dbReference type="Pfam" id="PF12019"/>
    </source>
</evidence>
<keyword evidence="11" id="KW-1185">Reference proteome</keyword>
<dbReference type="EMBL" id="JBHZOL010000061">
    <property type="protein sequence ID" value="MFE4106286.1"/>
    <property type="molecule type" value="Genomic_DNA"/>
</dbReference>
<dbReference type="Gene3D" id="3.30.700.10">
    <property type="entry name" value="Glycoprotein, Type 4 Pilin"/>
    <property type="match status" value="1"/>
</dbReference>
<proteinExistence type="predicted"/>
<evidence type="ECO:0000256" key="7">
    <source>
        <dbReference type="ARBA" id="ARBA00023136"/>
    </source>
</evidence>
<dbReference type="InterPro" id="IPR045584">
    <property type="entry name" value="Pilin-like"/>
</dbReference>
<evidence type="ECO:0000256" key="5">
    <source>
        <dbReference type="ARBA" id="ARBA00022692"/>
    </source>
</evidence>
<dbReference type="SUPFAM" id="SSF54523">
    <property type="entry name" value="Pili subunits"/>
    <property type="match status" value="1"/>
</dbReference>
<dbReference type="NCBIfam" id="TIGR02532">
    <property type="entry name" value="IV_pilin_GFxxxE"/>
    <property type="match status" value="1"/>
</dbReference>